<accession>J3LFJ8</accession>
<protein>
    <submittedName>
        <fullName evidence="1">Uncharacterized protein</fullName>
    </submittedName>
</protein>
<evidence type="ECO:0000313" key="1">
    <source>
        <dbReference type="EnsemblPlants" id="OB02G34150.1"/>
    </source>
</evidence>
<dbReference type="EnsemblPlants" id="OB02G34150.1">
    <property type="protein sequence ID" value="OB02G34150.1"/>
    <property type="gene ID" value="OB02G34150"/>
</dbReference>
<dbReference type="Proteomes" id="UP000006038">
    <property type="component" value="Unassembled WGS sequence"/>
</dbReference>
<organism evidence="1">
    <name type="scientific">Oryza brachyantha</name>
    <name type="common">malo sina</name>
    <dbReference type="NCBI Taxonomy" id="4533"/>
    <lineage>
        <taxon>Eukaryota</taxon>
        <taxon>Viridiplantae</taxon>
        <taxon>Streptophyta</taxon>
        <taxon>Embryophyta</taxon>
        <taxon>Tracheophyta</taxon>
        <taxon>Spermatophyta</taxon>
        <taxon>Magnoliopsida</taxon>
        <taxon>Liliopsida</taxon>
        <taxon>Poales</taxon>
        <taxon>Poaceae</taxon>
        <taxon>BOP clade</taxon>
        <taxon>Oryzoideae</taxon>
        <taxon>Oryzeae</taxon>
        <taxon>Oryzinae</taxon>
        <taxon>Oryza</taxon>
    </lineage>
</organism>
<dbReference type="AlphaFoldDB" id="J3LFJ8"/>
<name>J3LFJ8_ORYBR</name>
<sequence>MFVGCFPAGTETHFMQAFVRQLLNHGAFRAKLLHLFVDPYMVLLFNIVWDIVKSSFQFLCNAE</sequence>
<keyword evidence="2" id="KW-1185">Reference proteome</keyword>
<dbReference type="Gramene" id="OB02G34150.1">
    <property type="protein sequence ID" value="OB02G34150.1"/>
    <property type="gene ID" value="OB02G34150"/>
</dbReference>
<evidence type="ECO:0000313" key="2">
    <source>
        <dbReference type="Proteomes" id="UP000006038"/>
    </source>
</evidence>
<proteinExistence type="predicted"/>
<reference evidence="1" key="1">
    <citation type="submission" date="2013-04" db="UniProtKB">
        <authorList>
            <consortium name="EnsemblPlants"/>
        </authorList>
    </citation>
    <scope>IDENTIFICATION</scope>
</reference>
<dbReference type="HOGENOM" id="CLU_2889400_0_0_1"/>